<dbReference type="InterPro" id="IPR001849">
    <property type="entry name" value="PH_domain"/>
</dbReference>
<dbReference type="InterPro" id="IPR051707">
    <property type="entry name" value="PI-Interact_SigTrans_Reg"/>
</dbReference>
<evidence type="ECO:0000256" key="1">
    <source>
        <dbReference type="SAM" id="MobiDB-lite"/>
    </source>
</evidence>
<protein>
    <submittedName>
        <fullName evidence="3">Pleckstrin-like domain-containing protein 1</fullName>
    </submittedName>
</protein>
<feature type="region of interest" description="Disordered" evidence="1">
    <location>
        <begin position="294"/>
        <end position="318"/>
    </location>
</feature>
<evidence type="ECO:0000313" key="3">
    <source>
        <dbReference type="EMBL" id="RZC09017.1"/>
    </source>
</evidence>
<dbReference type="InterPro" id="IPR011993">
    <property type="entry name" value="PH-like_dom_sf"/>
</dbReference>
<gene>
    <name evidence="3" type="ORF">D0Y65_015648</name>
</gene>
<feature type="compositionally biased region" description="Gly residues" evidence="1">
    <location>
        <begin position="303"/>
        <end position="318"/>
    </location>
</feature>
<comment type="caution">
    <text evidence="3">The sequence shown here is derived from an EMBL/GenBank/DDBJ whole genome shotgun (WGS) entry which is preliminary data.</text>
</comment>
<dbReference type="AlphaFoldDB" id="A0A445KDV7"/>
<dbReference type="Pfam" id="PF00169">
    <property type="entry name" value="PH"/>
    <property type="match status" value="1"/>
</dbReference>
<dbReference type="PANTHER" id="PTHR14336">
    <property type="entry name" value="TANDEM PH DOMAIN CONTAINING PROTEIN"/>
    <property type="match status" value="1"/>
</dbReference>
<organism evidence="3 4">
    <name type="scientific">Glycine soja</name>
    <name type="common">Wild soybean</name>
    <dbReference type="NCBI Taxonomy" id="3848"/>
    <lineage>
        <taxon>Eukaryota</taxon>
        <taxon>Viridiplantae</taxon>
        <taxon>Streptophyta</taxon>
        <taxon>Embryophyta</taxon>
        <taxon>Tracheophyta</taxon>
        <taxon>Spermatophyta</taxon>
        <taxon>Magnoliopsida</taxon>
        <taxon>eudicotyledons</taxon>
        <taxon>Gunneridae</taxon>
        <taxon>Pentapetalae</taxon>
        <taxon>rosids</taxon>
        <taxon>fabids</taxon>
        <taxon>Fabales</taxon>
        <taxon>Fabaceae</taxon>
        <taxon>Papilionoideae</taxon>
        <taxon>50 kb inversion clade</taxon>
        <taxon>NPAAA clade</taxon>
        <taxon>indigoferoid/millettioid clade</taxon>
        <taxon>Phaseoleae</taxon>
        <taxon>Glycine</taxon>
        <taxon>Glycine subgen. Soja</taxon>
    </lineage>
</organism>
<accession>A0A445KDV7</accession>
<dbReference type="Proteomes" id="UP000289340">
    <property type="component" value="Chromosome 6"/>
</dbReference>
<sequence>MSSHLRAPMASLWCVTIGMTDNATDYDSVEFWSNPERTGGWLTKQGEYIKTWHHRWFVLKQGKLFWFKDSAVTRASRPRGVVPVVTYLTVKGAKDILNKPNAFELSMRSNKMYFIADSKKEKEDWINSMAGAEGFVEIFFVFHKRSSFSSFSISAQVESNDGSAIVATHGESVTEALKTKEWEVGMFQNEVAASQESSRKCTSDPARDFIGALKAANERTGLPGLIAEVKKVSPSRESFWGTFCADRVLAIEGIELIGINNRNLVSECVTRATKLNGQGEEWVCDPRRGAIKGGVKDGDVDDGGGSGFGGGGGCGGGR</sequence>
<evidence type="ECO:0000259" key="2">
    <source>
        <dbReference type="PROSITE" id="PS50003"/>
    </source>
</evidence>
<keyword evidence="4" id="KW-1185">Reference proteome</keyword>
<feature type="domain" description="PH" evidence="2">
    <location>
        <begin position="35"/>
        <end position="134"/>
    </location>
</feature>
<proteinExistence type="predicted"/>
<dbReference type="SUPFAM" id="SSF50729">
    <property type="entry name" value="PH domain-like"/>
    <property type="match status" value="1"/>
</dbReference>
<dbReference type="PROSITE" id="PS50003">
    <property type="entry name" value="PH_DOMAIN"/>
    <property type="match status" value="1"/>
</dbReference>
<dbReference type="FunFam" id="2.30.29.30:FF:000286">
    <property type="entry name" value="PH-protein kinase domain containing protein"/>
    <property type="match status" value="1"/>
</dbReference>
<reference evidence="3 4" key="1">
    <citation type="submission" date="2018-09" db="EMBL/GenBank/DDBJ databases">
        <title>A high-quality reference genome of wild soybean provides a powerful tool to mine soybean genomes.</title>
        <authorList>
            <person name="Xie M."/>
            <person name="Chung C.Y.L."/>
            <person name="Li M.-W."/>
            <person name="Wong F.-L."/>
            <person name="Chan T.-F."/>
            <person name="Lam H.-M."/>
        </authorList>
    </citation>
    <scope>NUCLEOTIDE SEQUENCE [LARGE SCALE GENOMIC DNA]</scope>
    <source>
        <strain evidence="4">cv. W05</strain>
        <tissue evidence="3">Hypocotyl of etiolated seedlings</tissue>
    </source>
</reference>
<dbReference type="EMBL" id="QZWG01000006">
    <property type="protein sequence ID" value="RZC09017.1"/>
    <property type="molecule type" value="Genomic_DNA"/>
</dbReference>
<dbReference type="Gene3D" id="2.30.29.30">
    <property type="entry name" value="Pleckstrin-homology domain (PH domain)/Phosphotyrosine-binding domain (PTB)"/>
    <property type="match status" value="1"/>
</dbReference>
<dbReference type="PANTHER" id="PTHR14336:SF20">
    <property type="entry name" value="PLECKSTRIN-LIKE (PH) DOMAIN PROTEIN"/>
    <property type="match status" value="1"/>
</dbReference>
<dbReference type="SMART" id="SM00233">
    <property type="entry name" value="PH"/>
    <property type="match status" value="1"/>
</dbReference>
<name>A0A445KDV7_GLYSO</name>
<evidence type="ECO:0000313" key="4">
    <source>
        <dbReference type="Proteomes" id="UP000289340"/>
    </source>
</evidence>